<dbReference type="OrthoDB" id="261426at2759"/>
<sequence length="350" mass="38904">MPTKGLTERLADGESLVVAEGYLYEFERRGYLKAGAFVPEVVLEHPEQLRLLSEEFVHAGSDTVVAYTYYGHREKLRAIGREDDLEKLQRTALQIAREVADKTGTLMAGDICNTTVYDKDDPETHRDVTAMFKEQVEWAMEYNVDYIIGETFNDFGEALLALEAIKTYGKGVPAVITFAPSSAYSTFDGYLYGDACRKLEEAGAAVVGVNCNRGPKSMLPIVRDIIKSCKGPVACLPNPYRTTDEHPTMHSLKDADTGKMAFPDDLPAWLCSRTQIRAFANEAKEMGVRYIGLCCGNASYYTRIVAEVYGRTPPASKYSSDMSQHFVYGDEKFAKKYFSAGLKAKLATNE</sequence>
<keyword evidence="2 5" id="KW-0808">Transferase</keyword>
<dbReference type="GO" id="GO:0008168">
    <property type="term" value="F:methyltransferase activity"/>
    <property type="evidence" value="ECO:0007669"/>
    <property type="project" value="UniProtKB-UniRule"/>
</dbReference>
<evidence type="ECO:0000256" key="4">
    <source>
        <dbReference type="PIRSR" id="PIRSR037505-2"/>
    </source>
</evidence>
<dbReference type="InterPro" id="IPR017226">
    <property type="entry name" value="BHMT-like"/>
</dbReference>
<dbReference type="UniPathway" id="UPA00051">
    <property type="reaction ID" value="UER00083"/>
</dbReference>
<comment type="cofactor">
    <cofactor evidence="4">
        <name>Zn(2+)</name>
        <dbReference type="ChEBI" id="CHEBI:29105"/>
    </cofactor>
    <text evidence="4">Binds 1 zinc ion per subunit.</text>
</comment>
<evidence type="ECO:0000256" key="5">
    <source>
        <dbReference type="PROSITE-ProRule" id="PRU00333"/>
    </source>
</evidence>
<proteinExistence type="predicted"/>
<feature type="binding site" evidence="4 5">
    <location>
        <position position="211"/>
    </location>
    <ligand>
        <name>Zn(2+)</name>
        <dbReference type="ChEBI" id="CHEBI:29105"/>
    </ligand>
</feature>
<dbReference type="SUPFAM" id="SSF82282">
    <property type="entry name" value="Homocysteine S-methyltransferase"/>
    <property type="match status" value="1"/>
</dbReference>
<dbReference type="InterPro" id="IPR036589">
    <property type="entry name" value="HCY_dom_sf"/>
</dbReference>
<dbReference type="PANTHER" id="PTHR11103">
    <property type="entry name" value="SLR1189 PROTEIN"/>
    <property type="match status" value="1"/>
</dbReference>
<feature type="binding site" evidence="4 5">
    <location>
        <position position="294"/>
    </location>
    <ligand>
        <name>Zn(2+)</name>
        <dbReference type="ChEBI" id="CHEBI:29105"/>
    </ligand>
</feature>
<dbReference type="AlphaFoldDB" id="A0A210Q774"/>
<feature type="binding site" evidence="4 5">
    <location>
        <position position="295"/>
    </location>
    <ligand>
        <name>Zn(2+)</name>
        <dbReference type="ChEBI" id="CHEBI:29105"/>
    </ligand>
</feature>
<evidence type="ECO:0000256" key="3">
    <source>
        <dbReference type="ARBA" id="ARBA00034478"/>
    </source>
</evidence>
<keyword evidence="4 5" id="KW-0479">Metal-binding</keyword>
<gene>
    <name evidence="7" type="ORF">KP79_PYT12081</name>
</gene>
<feature type="domain" description="Hcy-binding" evidence="6">
    <location>
        <begin position="4"/>
        <end position="309"/>
    </location>
</feature>
<dbReference type="Proteomes" id="UP000242188">
    <property type="component" value="Unassembled WGS sequence"/>
</dbReference>
<evidence type="ECO:0000256" key="1">
    <source>
        <dbReference type="ARBA" id="ARBA00022603"/>
    </source>
</evidence>
<comment type="caution">
    <text evidence="7">The sequence shown here is derived from an EMBL/GenBank/DDBJ whole genome shotgun (WGS) entry which is preliminary data.</text>
</comment>
<evidence type="ECO:0000256" key="2">
    <source>
        <dbReference type="ARBA" id="ARBA00022679"/>
    </source>
</evidence>
<dbReference type="EMBL" id="NEDP02004734">
    <property type="protein sequence ID" value="OWF44592.1"/>
    <property type="molecule type" value="Genomic_DNA"/>
</dbReference>
<dbReference type="Gene3D" id="3.20.20.330">
    <property type="entry name" value="Homocysteine-binding-like domain"/>
    <property type="match status" value="1"/>
</dbReference>
<dbReference type="InterPro" id="IPR003726">
    <property type="entry name" value="HCY_dom"/>
</dbReference>
<dbReference type="STRING" id="6573.A0A210Q774"/>
<dbReference type="GO" id="GO:0008270">
    <property type="term" value="F:zinc ion binding"/>
    <property type="evidence" value="ECO:0007669"/>
    <property type="project" value="InterPro"/>
</dbReference>
<organism evidence="7 8">
    <name type="scientific">Mizuhopecten yessoensis</name>
    <name type="common">Japanese scallop</name>
    <name type="synonym">Patinopecten yessoensis</name>
    <dbReference type="NCBI Taxonomy" id="6573"/>
    <lineage>
        <taxon>Eukaryota</taxon>
        <taxon>Metazoa</taxon>
        <taxon>Spiralia</taxon>
        <taxon>Lophotrochozoa</taxon>
        <taxon>Mollusca</taxon>
        <taxon>Bivalvia</taxon>
        <taxon>Autobranchia</taxon>
        <taxon>Pteriomorphia</taxon>
        <taxon>Pectinida</taxon>
        <taxon>Pectinoidea</taxon>
        <taxon>Pectinidae</taxon>
        <taxon>Mizuhopecten</taxon>
    </lineage>
</organism>
<keyword evidence="1 5" id="KW-0489">Methyltransferase</keyword>
<evidence type="ECO:0000313" key="8">
    <source>
        <dbReference type="Proteomes" id="UP000242188"/>
    </source>
</evidence>
<protein>
    <submittedName>
        <fullName evidence="7">Betaine--homocysteine S-methyltransferase 1</fullName>
    </submittedName>
</protein>
<dbReference type="GO" id="GO:0009086">
    <property type="term" value="P:methionine biosynthetic process"/>
    <property type="evidence" value="ECO:0007669"/>
    <property type="project" value="InterPro"/>
</dbReference>
<comment type="pathway">
    <text evidence="3">Amino-acid biosynthesis; L-methionine biosynthesis via de novo pathway.</text>
</comment>
<dbReference type="PANTHER" id="PTHR11103:SF18">
    <property type="entry name" value="SLR1189 PROTEIN"/>
    <property type="match status" value="1"/>
</dbReference>
<dbReference type="PIRSF" id="PIRSF037505">
    <property type="entry name" value="Betaine_HMT"/>
    <property type="match status" value="1"/>
</dbReference>
<name>A0A210Q774_MIZYE</name>
<dbReference type="Pfam" id="PF02574">
    <property type="entry name" value="S-methyl_trans"/>
    <property type="match status" value="1"/>
</dbReference>
<dbReference type="PROSITE" id="PS50970">
    <property type="entry name" value="HCY"/>
    <property type="match status" value="1"/>
</dbReference>
<reference evidence="7 8" key="1">
    <citation type="journal article" date="2017" name="Nat. Ecol. Evol.">
        <title>Scallop genome provides insights into evolution of bilaterian karyotype and development.</title>
        <authorList>
            <person name="Wang S."/>
            <person name="Zhang J."/>
            <person name="Jiao W."/>
            <person name="Li J."/>
            <person name="Xun X."/>
            <person name="Sun Y."/>
            <person name="Guo X."/>
            <person name="Huan P."/>
            <person name="Dong B."/>
            <person name="Zhang L."/>
            <person name="Hu X."/>
            <person name="Sun X."/>
            <person name="Wang J."/>
            <person name="Zhao C."/>
            <person name="Wang Y."/>
            <person name="Wang D."/>
            <person name="Huang X."/>
            <person name="Wang R."/>
            <person name="Lv J."/>
            <person name="Li Y."/>
            <person name="Zhang Z."/>
            <person name="Liu B."/>
            <person name="Lu W."/>
            <person name="Hui Y."/>
            <person name="Liang J."/>
            <person name="Zhou Z."/>
            <person name="Hou R."/>
            <person name="Li X."/>
            <person name="Liu Y."/>
            <person name="Li H."/>
            <person name="Ning X."/>
            <person name="Lin Y."/>
            <person name="Zhao L."/>
            <person name="Xing Q."/>
            <person name="Dou J."/>
            <person name="Li Y."/>
            <person name="Mao J."/>
            <person name="Guo H."/>
            <person name="Dou H."/>
            <person name="Li T."/>
            <person name="Mu C."/>
            <person name="Jiang W."/>
            <person name="Fu Q."/>
            <person name="Fu X."/>
            <person name="Miao Y."/>
            <person name="Liu J."/>
            <person name="Yu Q."/>
            <person name="Li R."/>
            <person name="Liao H."/>
            <person name="Li X."/>
            <person name="Kong Y."/>
            <person name="Jiang Z."/>
            <person name="Chourrout D."/>
            <person name="Li R."/>
            <person name="Bao Z."/>
        </authorList>
    </citation>
    <scope>NUCLEOTIDE SEQUENCE [LARGE SCALE GENOMIC DNA]</scope>
    <source>
        <strain evidence="7 8">PY_sf001</strain>
    </source>
</reference>
<keyword evidence="4 5" id="KW-0862">Zinc</keyword>
<evidence type="ECO:0000313" key="7">
    <source>
        <dbReference type="EMBL" id="OWF44592.1"/>
    </source>
</evidence>
<dbReference type="GO" id="GO:0032259">
    <property type="term" value="P:methylation"/>
    <property type="evidence" value="ECO:0007669"/>
    <property type="project" value="UniProtKB-KW"/>
</dbReference>
<evidence type="ECO:0000259" key="6">
    <source>
        <dbReference type="PROSITE" id="PS50970"/>
    </source>
</evidence>
<keyword evidence="8" id="KW-1185">Reference proteome</keyword>
<accession>A0A210Q774</accession>